<reference evidence="3" key="1">
    <citation type="journal article" date="2023" name="Mol. Biol. Evol.">
        <title>Third-Generation Sequencing Reveals the Adaptive Role of the Epigenome in Three Deep-Sea Polychaetes.</title>
        <authorList>
            <person name="Perez M."/>
            <person name="Aroh O."/>
            <person name="Sun Y."/>
            <person name="Lan Y."/>
            <person name="Juniper S.K."/>
            <person name="Young C.R."/>
            <person name="Angers B."/>
            <person name="Qian P.Y."/>
        </authorList>
    </citation>
    <scope>NUCLEOTIDE SEQUENCE</scope>
    <source>
        <strain evidence="3">P08H-3</strain>
    </source>
</reference>
<protein>
    <recommendedName>
        <fullName evidence="2">Par3/HAL N-terminal domain-containing protein</fullName>
    </recommendedName>
</protein>
<evidence type="ECO:0000256" key="1">
    <source>
        <dbReference type="ARBA" id="ARBA00007238"/>
    </source>
</evidence>
<comment type="similarity">
    <text evidence="1">Belongs to the PAL/histidase family.</text>
</comment>
<dbReference type="InterPro" id="IPR001106">
    <property type="entry name" value="Aromatic_Lyase"/>
</dbReference>
<dbReference type="InterPro" id="IPR008948">
    <property type="entry name" value="L-Aspartase-like"/>
</dbReference>
<dbReference type="EMBL" id="JAODUP010000030">
    <property type="protein sequence ID" value="KAK2167286.1"/>
    <property type="molecule type" value="Genomic_DNA"/>
</dbReference>
<dbReference type="Pfam" id="PF12053">
    <property type="entry name" value="Par3_HAL_N_term"/>
    <property type="match status" value="1"/>
</dbReference>
<accession>A0AAD9K9X7</accession>
<dbReference type="GO" id="GO:0003824">
    <property type="term" value="F:catalytic activity"/>
    <property type="evidence" value="ECO:0007669"/>
    <property type="project" value="InterPro"/>
</dbReference>
<keyword evidence="4" id="KW-1185">Reference proteome</keyword>
<comment type="caution">
    <text evidence="3">The sequence shown here is derived from an EMBL/GenBank/DDBJ whole genome shotgun (WGS) entry which is preliminary data.</text>
</comment>
<dbReference type="Proteomes" id="UP001208570">
    <property type="component" value="Unassembled WGS sequence"/>
</dbReference>
<gene>
    <name evidence="3" type="ORF">LSH36_30g07024</name>
</gene>
<proteinExistence type="inferred from homology"/>
<name>A0AAD9K9X7_9ANNE</name>
<dbReference type="InterPro" id="IPR021922">
    <property type="entry name" value="Par3/HAL_N"/>
</dbReference>
<dbReference type="PANTHER" id="PTHR10362">
    <property type="entry name" value="HISTIDINE AMMONIA-LYASE"/>
    <property type="match status" value="1"/>
</dbReference>
<dbReference type="Pfam" id="PF00221">
    <property type="entry name" value="Lyase_aromatic"/>
    <property type="match status" value="3"/>
</dbReference>
<dbReference type="SUPFAM" id="SSF48557">
    <property type="entry name" value="L-aspartase-like"/>
    <property type="match status" value="1"/>
</dbReference>
<evidence type="ECO:0000313" key="4">
    <source>
        <dbReference type="Proteomes" id="UP001208570"/>
    </source>
</evidence>
<feature type="domain" description="Par3/HAL N-terminal" evidence="2">
    <location>
        <begin position="12"/>
        <end position="83"/>
    </location>
</feature>
<organism evidence="3 4">
    <name type="scientific">Paralvinella palmiformis</name>
    <dbReference type="NCBI Taxonomy" id="53620"/>
    <lineage>
        <taxon>Eukaryota</taxon>
        <taxon>Metazoa</taxon>
        <taxon>Spiralia</taxon>
        <taxon>Lophotrochozoa</taxon>
        <taxon>Annelida</taxon>
        <taxon>Polychaeta</taxon>
        <taxon>Sedentaria</taxon>
        <taxon>Canalipalpata</taxon>
        <taxon>Terebellida</taxon>
        <taxon>Terebelliformia</taxon>
        <taxon>Alvinellidae</taxon>
        <taxon>Paralvinella</taxon>
    </lineage>
</organism>
<dbReference type="Gene3D" id="1.20.200.10">
    <property type="entry name" value="Fumarase/aspartase (Central domain)"/>
    <property type="match status" value="2"/>
</dbReference>
<evidence type="ECO:0000313" key="3">
    <source>
        <dbReference type="EMBL" id="KAK2167286.1"/>
    </source>
</evidence>
<dbReference type="AlphaFoldDB" id="A0AAD9K9X7"/>
<dbReference type="CDD" id="cd00332">
    <property type="entry name" value="PAL-HAL"/>
    <property type="match status" value="1"/>
</dbReference>
<sequence length="564" mass="62587">MKLSIRVRGDWFAVPCDGSETIAWLGEEALKRYNRIKPQGSHVDKEEMVYEIRKTRGGAILDRDDTIVSVLDENDYVSVVLESDQSHPSLATAEIPYIPEQVPAEAKLMGAKDFIYLDGNSLTCDDLMRLGKGELKIKLSLQAEERVLQAKQLVDGILTENNGVGQPLTPERTRRLLALRINILAKGYSGISLKVLQQYVDGFNASCLPWIPEKGTVGASGDLAPMAHLALGMMGEGKMWSPRSGWGDARYVLESHGLTPIKLGPKEGLALINGTQLITSLGVEDIHKVRPHPGQGLVARRFRSVLHSHTFPSEVSESHRFCNRVQDAYTLRCCPQVHGIVNDTISFVRGVLTTELNSAQDNPLPYESLHGAIQFDPIRIDMQQHDEPYAASGHMEALSSVYVLFHFCLSENKVLCHPASIETLSTSAGTEDHVSMGGFSARKALIVIEHVEQVIAIELLAACQALEFLRPLKTTAPLEEVHKLVRGVVASWDKDRFMAPDIDAATTLLQQEKIWDKVKPYMDEYHNKQYLETPVHSPTASYISSAPIALQSETSKRKRKRVDD</sequence>
<dbReference type="Gene3D" id="1.10.275.10">
    <property type="entry name" value="Fumarase/aspartase (N-terminal domain)"/>
    <property type="match status" value="1"/>
</dbReference>
<dbReference type="Gene3D" id="3.10.20.90">
    <property type="entry name" value="Phosphatidylinositol 3-kinase Catalytic Subunit, Chain A, domain 1"/>
    <property type="match status" value="1"/>
</dbReference>
<evidence type="ECO:0000259" key="2">
    <source>
        <dbReference type="Pfam" id="PF12053"/>
    </source>
</evidence>
<dbReference type="InterPro" id="IPR024083">
    <property type="entry name" value="Fumarase/histidase_N"/>
</dbReference>